<dbReference type="EMBL" id="BQXU01000005">
    <property type="protein sequence ID" value="GKT42518.1"/>
    <property type="molecule type" value="Genomic_DNA"/>
</dbReference>
<dbReference type="InterPro" id="IPR021858">
    <property type="entry name" value="Fun_TF"/>
</dbReference>
<organism evidence="3 4">
    <name type="scientific">Colletotrichum spaethianum</name>
    <dbReference type="NCBI Taxonomy" id="700344"/>
    <lineage>
        <taxon>Eukaryota</taxon>
        <taxon>Fungi</taxon>
        <taxon>Dikarya</taxon>
        <taxon>Ascomycota</taxon>
        <taxon>Pezizomycotina</taxon>
        <taxon>Sordariomycetes</taxon>
        <taxon>Hypocreomycetidae</taxon>
        <taxon>Glomerellales</taxon>
        <taxon>Glomerellaceae</taxon>
        <taxon>Colletotrichum</taxon>
        <taxon>Colletotrichum spaethianum species complex</taxon>
    </lineage>
</organism>
<reference evidence="3 4" key="1">
    <citation type="submission" date="2022-03" db="EMBL/GenBank/DDBJ databases">
        <title>Genome data of Colletotrichum spp.</title>
        <authorList>
            <person name="Utami Y.D."/>
            <person name="Hiruma K."/>
        </authorList>
    </citation>
    <scope>NUCLEOTIDE SEQUENCE [LARGE SCALE GENOMIC DNA]</scope>
    <source>
        <strain evidence="3 4">MAFF 239500</strain>
    </source>
</reference>
<dbReference type="PANTHER" id="PTHR37540">
    <property type="entry name" value="TRANSCRIPTION FACTOR (ACR-2), PUTATIVE-RELATED-RELATED"/>
    <property type="match status" value="1"/>
</dbReference>
<dbReference type="Proteomes" id="UP001055115">
    <property type="component" value="Unassembled WGS sequence"/>
</dbReference>
<keyword evidence="4" id="KW-1185">Reference proteome</keyword>
<comment type="caution">
    <text evidence="3">The sequence shown here is derived from an EMBL/GenBank/DDBJ whole genome shotgun (WGS) entry which is preliminary data.</text>
</comment>
<dbReference type="RefSeq" id="XP_049124868.1">
    <property type="nucleotide sequence ID" value="XM_049268911.1"/>
</dbReference>
<gene>
    <name evidence="3" type="ORF">ColSpa_02699</name>
</gene>
<dbReference type="GeneID" id="73323501"/>
<dbReference type="AlphaFoldDB" id="A0AA37NZR9"/>
<evidence type="ECO:0000256" key="2">
    <source>
        <dbReference type="SAM" id="MobiDB-lite"/>
    </source>
</evidence>
<evidence type="ECO:0000313" key="4">
    <source>
        <dbReference type="Proteomes" id="UP001055115"/>
    </source>
</evidence>
<protein>
    <submittedName>
        <fullName evidence="3">Uncharacterized protein</fullName>
    </submittedName>
</protein>
<dbReference type="Pfam" id="PF11951">
    <property type="entry name" value="Fungal_trans_2"/>
    <property type="match status" value="1"/>
</dbReference>
<accession>A0AA37NZR9</accession>
<keyword evidence="1" id="KW-0539">Nucleus</keyword>
<evidence type="ECO:0000313" key="3">
    <source>
        <dbReference type="EMBL" id="GKT42518.1"/>
    </source>
</evidence>
<evidence type="ECO:0000256" key="1">
    <source>
        <dbReference type="ARBA" id="ARBA00023242"/>
    </source>
</evidence>
<proteinExistence type="predicted"/>
<feature type="region of interest" description="Disordered" evidence="2">
    <location>
        <begin position="1"/>
        <end position="22"/>
    </location>
</feature>
<name>A0AA37NZR9_9PEZI</name>
<sequence>MKLKFKVQTTPPDKQAPSRKDQAVTSRLTFVNIDCPTQIKSATTQRKIRRHVMKEIGRSRRRDVVHHPSTGQSAITVSRSLPRSVPSYWGDVKVCINFKRLFRAMDMVSGGLLALAMADSAHEFRQRLDMDLNATLQQKRRPDQAGSLGEMKQYTESLSLVRKSIVAPESRVSRHAIIGTIICLVVFDMRVRSRERWTMHMKGLDKVVQLFGGTEALDSCPPVRQSLFMWESTYLFLFIMGLPRQTCVLPCARQSYLHSAQRLSVFGEMSKSTPSLDETAIVTMDSALKSASQLATLLNDAWNANRMTLDLLIPVCRLAHDVLSLPRMAKCIGPSERAQQATLRMTPVGAAAELVRLSVLALLSTVITTTSGDDLYCAAHHSSHARQFLVQVDTRIWAGWAELKLWVLVIQTLMETGPVRPWLMDEIMKTMTCLSLHSWDGVVSCLHQVAWVERAAMQEMAQLKCDIEARLAHKTNV</sequence>
<dbReference type="PANTHER" id="PTHR37540:SF5">
    <property type="entry name" value="TRANSCRIPTION FACTOR DOMAIN-CONTAINING PROTEIN"/>
    <property type="match status" value="1"/>
</dbReference>